<dbReference type="EMBL" id="JH930472">
    <property type="protein sequence ID" value="EKM56220.1"/>
    <property type="molecule type" value="Genomic_DNA"/>
</dbReference>
<evidence type="ECO:0000256" key="4">
    <source>
        <dbReference type="ARBA" id="ARBA00022989"/>
    </source>
</evidence>
<accession>K5WAH8</accession>
<evidence type="ECO:0000256" key="5">
    <source>
        <dbReference type="ARBA" id="ARBA00023136"/>
    </source>
</evidence>
<evidence type="ECO:0000256" key="1">
    <source>
        <dbReference type="ARBA" id="ARBA00004211"/>
    </source>
</evidence>
<dbReference type="Pfam" id="PF00635">
    <property type="entry name" value="Motile_Sperm"/>
    <property type="match status" value="1"/>
</dbReference>
<dbReference type="PROSITE" id="PS50202">
    <property type="entry name" value="MSP"/>
    <property type="match status" value="1"/>
</dbReference>
<dbReference type="GO" id="GO:0090158">
    <property type="term" value="P:endoplasmic reticulum membrane organization"/>
    <property type="evidence" value="ECO:0007669"/>
    <property type="project" value="TreeGrafter"/>
</dbReference>
<dbReference type="InterPro" id="IPR000535">
    <property type="entry name" value="MSP_dom"/>
</dbReference>
<gene>
    <name evidence="8" type="ORF">PHACADRAFT_257319</name>
</gene>
<feature type="region of interest" description="Disordered" evidence="6">
    <location>
        <begin position="211"/>
        <end position="239"/>
    </location>
</feature>
<dbReference type="RefSeq" id="XP_007396511.1">
    <property type="nucleotide sequence ID" value="XM_007396449.1"/>
</dbReference>
<reference evidence="8 9" key="1">
    <citation type="journal article" date="2012" name="BMC Genomics">
        <title>Comparative genomics of the white-rot fungi, Phanerochaete carnosa and P. chrysosporium, to elucidate the genetic basis of the distinct wood types they colonize.</title>
        <authorList>
            <person name="Suzuki H."/>
            <person name="MacDonald J."/>
            <person name="Syed K."/>
            <person name="Salamov A."/>
            <person name="Hori C."/>
            <person name="Aerts A."/>
            <person name="Henrissat B."/>
            <person name="Wiebenga A."/>
            <person name="vanKuyk P.A."/>
            <person name="Barry K."/>
            <person name="Lindquist E."/>
            <person name="LaButti K."/>
            <person name="Lapidus A."/>
            <person name="Lucas S."/>
            <person name="Coutinho P."/>
            <person name="Gong Y."/>
            <person name="Samejima M."/>
            <person name="Mahadevan R."/>
            <person name="Abou-Zaid M."/>
            <person name="de Vries R.P."/>
            <person name="Igarashi K."/>
            <person name="Yadav J.S."/>
            <person name="Grigoriev I.V."/>
            <person name="Master E.R."/>
        </authorList>
    </citation>
    <scope>NUCLEOTIDE SEQUENCE [LARGE SCALE GENOMIC DNA]</scope>
    <source>
        <strain evidence="8 9">HHB-10118-sp</strain>
    </source>
</reference>
<dbReference type="AlphaFoldDB" id="K5WAH8"/>
<comment type="similarity">
    <text evidence="2">Belongs to the VAMP-associated protein (VAP) (TC 9.B.17) family.</text>
</comment>
<evidence type="ECO:0000256" key="6">
    <source>
        <dbReference type="SAM" id="MobiDB-lite"/>
    </source>
</evidence>
<proteinExistence type="inferred from homology"/>
<keyword evidence="5" id="KW-0472">Membrane</keyword>
<dbReference type="HOGENOM" id="CLU_1107451_0_0_1"/>
<keyword evidence="3" id="KW-0812">Transmembrane</keyword>
<dbReference type="PANTHER" id="PTHR10809:SF6">
    <property type="entry name" value="AT11025P-RELATED"/>
    <property type="match status" value="1"/>
</dbReference>
<protein>
    <recommendedName>
        <fullName evidence="7">MSP domain-containing protein</fullName>
    </recommendedName>
</protein>
<dbReference type="SUPFAM" id="SSF49354">
    <property type="entry name" value="PapD-like"/>
    <property type="match status" value="1"/>
</dbReference>
<dbReference type="GO" id="GO:0061817">
    <property type="term" value="P:endoplasmic reticulum-plasma membrane tethering"/>
    <property type="evidence" value="ECO:0007669"/>
    <property type="project" value="TreeGrafter"/>
</dbReference>
<dbReference type="GO" id="GO:0005886">
    <property type="term" value="C:plasma membrane"/>
    <property type="evidence" value="ECO:0007669"/>
    <property type="project" value="TreeGrafter"/>
</dbReference>
<sequence>MLDIKCNPSDALVSSLPFTQDKPFSMELTNTHKTPVAFKIRVTSRKSFCVVPNMGRIEAGQQVKVIITLKAVKEDLPKGTECKHKLSILSVDITPERERFPVRRNLWTSVPGDAIHEQKFRVRYVFPDATAAQDASAAGTVKGLKAQLEEAQAEIQRLRSLVESGSVPLAARGAGLQMQECCSTAAQEKAIARYSDDASLFSEMLPSYHECTEKDGEMSTKPTSRPSEAHRRRSSGMLGRLSRVFPRAASM</sequence>
<evidence type="ECO:0000313" key="9">
    <source>
        <dbReference type="Proteomes" id="UP000008370"/>
    </source>
</evidence>
<dbReference type="InterPro" id="IPR008962">
    <property type="entry name" value="PapD-like_sf"/>
</dbReference>
<dbReference type="GO" id="GO:0033149">
    <property type="term" value="F:FFAT motif binding"/>
    <property type="evidence" value="ECO:0007669"/>
    <property type="project" value="TreeGrafter"/>
</dbReference>
<dbReference type="KEGG" id="pco:PHACADRAFT_257319"/>
<dbReference type="Proteomes" id="UP000008370">
    <property type="component" value="Unassembled WGS sequence"/>
</dbReference>
<dbReference type="GeneID" id="18916815"/>
<keyword evidence="9" id="KW-1185">Reference proteome</keyword>
<keyword evidence="4" id="KW-1133">Transmembrane helix</keyword>
<dbReference type="OrthoDB" id="75724at2759"/>
<name>K5WAH8_PHACS</name>
<evidence type="ECO:0000313" key="8">
    <source>
        <dbReference type="EMBL" id="EKM56220.1"/>
    </source>
</evidence>
<comment type="subcellular location">
    <subcellularLocation>
        <location evidence="1">Membrane</location>
        <topology evidence="1">Single-pass type IV membrane protein</topology>
    </subcellularLocation>
</comment>
<evidence type="ECO:0000256" key="2">
    <source>
        <dbReference type="ARBA" id="ARBA00008932"/>
    </source>
</evidence>
<dbReference type="PANTHER" id="PTHR10809">
    <property type="entry name" value="VESICLE-ASSOCIATED MEMBRANE PROTEIN-ASSOCIATED PROTEIN"/>
    <property type="match status" value="1"/>
</dbReference>
<dbReference type="InterPro" id="IPR013783">
    <property type="entry name" value="Ig-like_fold"/>
</dbReference>
<dbReference type="Gene3D" id="2.60.40.10">
    <property type="entry name" value="Immunoglobulins"/>
    <property type="match status" value="1"/>
</dbReference>
<dbReference type="GO" id="GO:0005789">
    <property type="term" value="C:endoplasmic reticulum membrane"/>
    <property type="evidence" value="ECO:0007669"/>
    <property type="project" value="InterPro"/>
</dbReference>
<dbReference type="InterPro" id="IPR016763">
    <property type="entry name" value="VAP"/>
</dbReference>
<evidence type="ECO:0000256" key="3">
    <source>
        <dbReference type="ARBA" id="ARBA00022692"/>
    </source>
</evidence>
<evidence type="ECO:0000259" key="7">
    <source>
        <dbReference type="PROSITE" id="PS50202"/>
    </source>
</evidence>
<organism evidence="8 9">
    <name type="scientific">Phanerochaete carnosa (strain HHB-10118-sp)</name>
    <name type="common">White-rot fungus</name>
    <name type="synonym">Peniophora carnosa</name>
    <dbReference type="NCBI Taxonomy" id="650164"/>
    <lineage>
        <taxon>Eukaryota</taxon>
        <taxon>Fungi</taxon>
        <taxon>Dikarya</taxon>
        <taxon>Basidiomycota</taxon>
        <taxon>Agaricomycotina</taxon>
        <taxon>Agaricomycetes</taxon>
        <taxon>Polyporales</taxon>
        <taxon>Phanerochaetaceae</taxon>
        <taxon>Phanerochaete</taxon>
    </lineage>
</organism>
<dbReference type="InParanoid" id="K5WAH8"/>
<dbReference type="STRING" id="650164.K5WAH8"/>
<feature type="domain" description="MSP" evidence="7">
    <location>
        <begin position="3"/>
        <end position="125"/>
    </location>
</feature>